<evidence type="ECO:0000256" key="3">
    <source>
        <dbReference type="ARBA" id="ARBA00023125"/>
    </source>
</evidence>
<dbReference type="CDD" id="cd08417">
    <property type="entry name" value="PBP2_Nitroaromatics_like"/>
    <property type="match status" value="1"/>
</dbReference>
<dbReference type="EMBL" id="AQPF01000008">
    <property type="protein sequence ID" value="KAF0806587.1"/>
    <property type="molecule type" value="Genomic_DNA"/>
</dbReference>
<dbReference type="Pfam" id="PF00126">
    <property type="entry name" value="HTH_1"/>
    <property type="match status" value="1"/>
</dbReference>
<keyword evidence="2" id="KW-0805">Transcription regulation</keyword>
<keyword evidence="4" id="KW-0804">Transcription</keyword>
<reference evidence="6 7" key="1">
    <citation type="submission" date="2012-09" db="EMBL/GenBank/DDBJ databases">
        <title>Genome Sequence of alkane-degrading Bacterium Alcanivorax sp. 6-D-6.</title>
        <authorList>
            <person name="Lai Q."/>
            <person name="Shao Z."/>
        </authorList>
    </citation>
    <scope>NUCLEOTIDE SEQUENCE [LARGE SCALE GENOMIC DNA]</scope>
    <source>
        <strain evidence="6 7">6-D-6</strain>
    </source>
</reference>
<sequence>MRLNRIDLNLFIVFEALYRERRVTKVARHLNITQSGVSNALRRLRETFDDPLFVRGPEGMVPTPVAENMIVDVRQALDLLSRSVGENLRFQPELSEREFRLGMNDLGQALILPGLREKLREQAPKVALSTYYVDRRIGEEDLKSGGLDLLIDAPDINSLELDQAFLAELPYVVTMRHGHPLAKGPLSLQCYLGADHIHVSSRKRGRGQVDVALHALGEQRHISMRVQNYLVAANITAESDLLWTVPRMLAETTGLYITEAPLKVPPLFWNLYWPKSVTMDPASRWMRQLIMSQFAESCSRLLPD</sequence>
<dbReference type="Pfam" id="PF03466">
    <property type="entry name" value="LysR_substrate"/>
    <property type="match status" value="1"/>
</dbReference>
<evidence type="ECO:0000259" key="5">
    <source>
        <dbReference type="PROSITE" id="PS50931"/>
    </source>
</evidence>
<dbReference type="InterPro" id="IPR050389">
    <property type="entry name" value="LysR-type_TF"/>
</dbReference>
<dbReference type="Gene3D" id="3.40.190.10">
    <property type="entry name" value="Periplasmic binding protein-like II"/>
    <property type="match status" value="2"/>
</dbReference>
<organism evidence="6 7">
    <name type="scientific">Alcanivorax xiamenensis</name>
    <dbReference type="NCBI Taxonomy" id="1177156"/>
    <lineage>
        <taxon>Bacteria</taxon>
        <taxon>Pseudomonadati</taxon>
        <taxon>Pseudomonadota</taxon>
        <taxon>Gammaproteobacteria</taxon>
        <taxon>Oceanospirillales</taxon>
        <taxon>Alcanivoracaceae</taxon>
        <taxon>Alcanivorax</taxon>
    </lineage>
</organism>
<comment type="similarity">
    <text evidence="1">Belongs to the LysR transcriptional regulatory family.</text>
</comment>
<proteinExistence type="inferred from homology"/>
<dbReference type="InterPro" id="IPR037402">
    <property type="entry name" value="YidZ_PBP2"/>
</dbReference>
<gene>
    <name evidence="6" type="ORF">A6D6_01585</name>
</gene>
<dbReference type="SUPFAM" id="SSF46785">
    <property type="entry name" value="Winged helix' DNA-binding domain"/>
    <property type="match status" value="1"/>
</dbReference>
<dbReference type="InterPro" id="IPR005119">
    <property type="entry name" value="LysR_subst-bd"/>
</dbReference>
<keyword evidence="7" id="KW-1185">Reference proteome</keyword>
<dbReference type="Proteomes" id="UP000771797">
    <property type="component" value="Unassembled WGS sequence"/>
</dbReference>
<protein>
    <submittedName>
        <fullName evidence="6">LysR family transcriptional regulator</fullName>
    </submittedName>
</protein>
<comment type="caution">
    <text evidence="6">The sequence shown here is derived from an EMBL/GenBank/DDBJ whole genome shotgun (WGS) entry which is preliminary data.</text>
</comment>
<dbReference type="InterPro" id="IPR000847">
    <property type="entry name" value="LysR_HTH_N"/>
</dbReference>
<evidence type="ECO:0000313" key="7">
    <source>
        <dbReference type="Proteomes" id="UP000771797"/>
    </source>
</evidence>
<feature type="domain" description="HTH lysR-type" evidence="5">
    <location>
        <begin position="6"/>
        <end position="63"/>
    </location>
</feature>
<accession>A0ABQ6YAC2</accession>
<dbReference type="RefSeq" id="WP_133490136.1">
    <property type="nucleotide sequence ID" value="NZ_AQPF01000008.1"/>
</dbReference>
<dbReference type="InterPro" id="IPR036388">
    <property type="entry name" value="WH-like_DNA-bd_sf"/>
</dbReference>
<dbReference type="PANTHER" id="PTHR30118">
    <property type="entry name" value="HTH-TYPE TRANSCRIPTIONAL REGULATOR LEUO-RELATED"/>
    <property type="match status" value="1"/>
</dbReference>
<dbReference type="PROSITE" id="PS50931">
    <property type="entry name" value="HTH_LYSR"/>
    <property type="match status" value="1"/>
</dbReference>
<keyword evidence="3" id="KW-0238">DNA-binding</keyword>
<dbReference type="PANTHER" id="PTHR30118:SF15">
    <property type="entry name" value="TRANSCRIPTIONAL REGULATORY PROTEIN"/>
    <property type="match status" value="1"/>
</dbReference>
<evidence type="ECO:0000256" key="1">
    <source>
        <dbReference type="ARBA" id="ARBA00009437"/>
    </source>
</evidence>
<dbReference type="SUPFAM" id="SSF53850">
    <property type="entry name" value="Periplasmic binding protein-like II"/>
    <property type="match status" value="1"/>
</dbReference>
<evidence type="ECO:0000313" key="6">
    <source>
        <dbReference type="EMBL" id="KAF0806587.1"/>
    </source>
</evidence>
<evidence type="ECO:0000256" key="2">
    <source>
        <dbReference type="ARBA" id="ARBA00023015"/>
    </source>
</evidence>
<dbReference type="InterPro" id="IPR036390">
    <property type="entry name" value="WH_DNA-bd_sf"/>
</dbReference>
<dbReference type="Gene3D" id="1.10.10.10">
    <property type="entry name" value="Winged helix-like DNA-binding domain superfamily/Winged helix DNA-binding domain"/>
    <property type="match status" value="1"/>
</dbReference>
<evidence type="ECO:0000256" key="4">
    <source>
        <dbReference type="ARBA" id="ARBA00023163"/>
    </source>
</evidence>
<name>A0ABQ6YAC2_9GAMM</name>
<dbReference type="PRINTS" id="PR00039">
    <property type="entry name" value="HTHLYSR"/>
</dbReference>